<dbReference type="PANTHER" id="PTHR43625">
    <property type="entry name" value="AFLATOXIN B1 ALDEHYDE REDUCTASE"/>
    <property type="match status" value="1"/>
</dbReference>
<comment type="caution">
    <text evidence="3">The sequence shown here is derived from an EMBL/GenBank/DDBJ whole genome shotgun (WGS) entry which is preliminary data.</text>
</comment>
<dbReference type="InterPro" id="IPR036812">
    <property type="entry name" value="NAD(P)_OxRdtase_dom_sf"/>
</dbReference>
<gene>
    <name evidence="3" type="ORF">F5890DRAFT_1570900</name>
</gene>
<organism evidence="3 4">
    <name type="scientific">Lentinula detonsa</name>
    <dbReference type="NCBI Taxonomy" id="2804962"/>
    <lineage>
        <taxon>Eukaryota</taxon>
        <taxon>Fungi</taxon>
        <taxon>Dikarya</taxon>
        <taxon>Basidiomycota</taxon>
        <taxon>Agaricomycotina</taxon>
        <taxon>Agaricomycetes</taxon>
        <taxon>Agaricomycetidae</taxon>
        <taxon>Agaricales</taxon>
        <taxon>Marasmiineae</taxon>
        <taxon>Omphalotaceae</taxon>
        <taxon>Lentinula</taxon>
    </lineage>
</organism>
<name>A0AA38UVR7_9AGAR</name>
<dbReference type="SUPFAM" id="SSF51430">
    <property type="entry name" value="NAD(P)-linked oxidoreductase"/>
    <property type="match status" value="1"/>
</dbReference>
<reference evidence="3" key="1">
    <citation type="submission" date="2022-08" db="EMBL/GenBank/DDBJ databases">
        <authorList>
            <consortium name="DOE Joint Genome Institute"/>
            <person name="Min B."/>
            <person name="Riley R."/>
            <person name="Sierra-Patev S."/>
            <person name="Naranjo-Ortiz M."/>
            <person name="Looney B."/>
            <person name="Konkel Z."/>
            <person name="Slot J.C."/>
            <person name="Sakamoto Y."/>
            <person name="Steenwyk J.L."/>
            <person name="Rokas A."/>
            <person name="Carro J."/>
            <person name="Camarero S."/>
            <person name="Ferreira P."/>
            <person name="Molpeceres G."/>
            <person name="Ruiz-Duenas F.J."/>
            <person name="Serrano A."/>
            <person name="Henrissat B."/>
            <person name="Drula E."/>
            <person name="Hughes K.W."/>
            <person name="Mata J.L."/>
            <person name="Ishikawa N.K."/>
            <person name="Vargas-Isla R."/>
            <person name="Ushijima S."/>
            <person name="Smith C.A."/>
            <person name="Ahrendt S."/>
            <person name="Andreopoulos W."/>
            <person name="He G."/>
            <person name="Labutti K."/>
            <person name="Lipzen A."/>
            <person name="Ng V."/>
            <person name="Sandor L."/>
            <person name="Barry K."/>
            <person name="Martinez A.T."/>
            <person name="Xiao Y."/>
            <person name="Gibbons J.G."/>
            <person name="Terashima K."/>
            <person name="Hibbett D.S."/>
            <person name="Grigoriev I.V."/>
        </authorList>
    </citation>
    <scope>NUCLEOTIDE SEQUENCE</scope>
    <source>
        <strain evidence="3">TFB7829</strain>
    </source>
</reference>
<dbReference type="GO" id="GO:0016491">
    <property type="term" value="F:oxidoreductase activity"/>
    <property type="evidence" value="ECO:0007669"/>
    <property type="project" value="UniProtKB-KW"/>
</dbReference>
<dbReference type="Proteomes" id="UP001163850">
    <property type="component" value="Unassembled WGS sequence"/>
</dbReference>
<proteinExistence type="predicted"/>
<dbReference type="AlphaFoldDB" id="A0AA38UVR7"/>
<sequence length="291" mass="32247">MPCVSDFSGLSTASVIFSSWTPSPVSHQQAVEAIKAGVDALPDGVKMFLNSGKFYDKNWGTGKLKLLSRFFANHPALCRENLSLYWKAFGVVQDELGSIKMLDLFEPARIDPKLPVETTMKNLMTLLKEGKFSHIGLSECNANTLRKAHSIYPVTAAEIELNISVLAYSPLGQGFLTGQIKSPADIPERVRSYPGDMHVKYDQFKEENFNKNLAIVNRLKAIVMEKKVDCLSLTMIPLIGSSKASRTLENLKAGEIQLKQEEQKAVEEVISVDPVAGKRYFGAAVQMYLWG</sequence>
<keyword evidence="1" id="KW-0560">Oxidoreductase</keyword>
<protein>
    <submittedName>
        <fullName evidence="3">Aldo/keto reductase</fullName>
    </submittedName>
</protein>
<feature type="domain" description="NADP-dependent oxidoreductase" evidence="2">
    <location>
        <begin position="100"/>
        <end position="163"/>
    </location>
</feature>
<dbReference type="PANTHER" id="PTHR43625:SF78">
    <property type="entry name" value="PYRIDOXAL REDUCTASE-RELATED"/>
    <property type="match status" value="1"/>
</dbReference>
<dbReference type="EMBL" id="MU801906">
    <property type="protein sequence ID" value="KAJ3988702.1"/>
    <property type="molecule type" value="Genomic_DNA"/>
</dbReference>
<dbReference type="GO" id="GO:0005737">
    <property type="term" value="C:cytoplasm"/>
    <property type="evidence" value="ECO:0007669"/>
    <property type="project" value="TreeGrafter"/>
</dbReference>
<evidence type="ECO:0000313" key="3">
    <source>
        <dbReference type="EMBL" id="KAJ3988702.1"/>
    </source>
</evidence>
<evidence type="ECO:0000256" key="1">
    <source>
        <dbReference type="ARBA" id="ARBA00023002"/>
    </source>
</evidence>
<dbReference type="InterPro" id="IPR050791">
    <property type="entry name" value="Aldo-Keto_reductase"/>
</dbReference>
<evidence type="ECO:0000313" key="4">
    <source>
        <dbReference type="Proteomes" id="UP001163850"/>
    </source>
</evidence>
<accession>A0AA38UVR7</accession>
<evidence type="ECO:0000259" key="2">
    <source>
        <dbReference type="Pfam" id="PF00248"/>
    </source>
</evidence>
<dbReference type="InterPro" id="IPR023210">
    <property type="entry name" value="NADP_OxRdtase_dom"/>
</dbReference>
<dbReference type="Pfam" id="PF00248">
    <property type="entry name" value="Aldo_ket_red"/>
    <property type="match status" value="1"/>
</dbReference>
<dbReference type="Gene3D" id="3.20.20.100">
    <property type="entry name" value="NADP-dependent oxidoreductase domain"/>
    <property type="match status" value="1"/>
</dbReference>